<dbReference type="RefSeq" id="XP_033662049.1">
    <property type="nucleotide sequence ID" value="XM_033809061.1"/>
</dbReference>
<evidence type="ECO:0000313" key="2">
    <source>
        <dbReference type="EMBL" id="KAF2161160.1"/>
    </source>
</evidence>
<dbReference type="GeneID" id="54562333"/>
<feature type="region of interest" description="Disordered" evidence="1">
    <location>
        <begin position="1"/>
        <end position="23"/>
    </location>
</feature>
<dbReference type="OrthoDB" id="3631810at2759"/>
<gene>
    <name evidence="2" type="ORF">M409DRAFT_28488</name>
</gene>
<feature type="region of interest" description="Disordered" evidence="1">
    <location>
        <begin position="104"/>
        <end position="158"/>
    </location>
</feature>
<dbReference type="AlphaFoldDB" id="A0A6A6C4Q3"/>
<accession>A0A6A6C4Q3</accession>
<feature type="compositionally biased region" description="Low complexity" evidence="1">
    <location>
        <begin position="112"/>
        <end position="136"/>
    </location>
</feature>
<evidence type="ECO:0000313" key="3">
    <source>
        <dbReference type="Proteomes" id="UP000799537"/>
    </source>
</evidence>
<organism evidence="2 3">
    <name type="scientific">Zasmidium cellare ATCC 36951</name>
    <dbReference type="NCBI Taxonomy" id="1080233"/>
    <lineage>
        <taxon>Eukaryota</taxon>
        <taxon>Fungi</taxon>
        <taxon>Dikarya</taxon>
        <taxon>Ascomycota</taxon>
        <taxon>Pezizomycotina</taxon>
        <taxon>Dothideomycetes</taxon>
        <taxon>Dothideomycetidae</taxon>
        <taxon>Mycosphaerellales</taxon>
        <taxon>Mycosphaerellaceae</taxon>
        <taxon>Zasmidium</taxon>
    </lineage>
</organism>
<dbReference type="Proteomes" id="UP000799537">
    <property type="component" value="Unassembled WGS sequence"/>
</dbReference>
<reference evidence="2" key="1">
    <citation type="journal article" date="2020" name="Stud. Mycol.">
        <title>101 Dothideomycetes genomes: a test case for predicting lifestyles and emergence of pathogens.</title>
        <authorList>
            <person name="Haridas S."/>
            <person name="Albert R."/>
            <person name="Binder M."/>
            <person name="Bloem J."/>
            <person name="Labutti K."/>
            <person name="Salamov A."/>
            <person name="Andreopoulos B."/>
            <person name="Baker S."/>
            <person name="Barry K."/>
            <person name="Bills G."/>
            <person name="Bluhm B."/>
            <person name="Cannon C."/>
            <person name="Castanera R."/>
            <person name="Culley D."/>
            <person name="Daum C."/>
            <person name="Ezra D."/>
            <person name="Gonzalez J."/>
            <person name="Henrissat B."/>
            <person name="Kuo A."/>
            <person name="Liang C."/>
            <person name="Lipzen A."/>
            <person name="Lutzoni F."/>
            <person name="Magnuson J."/>
            <person name="Mondo S."/>
            <person name="Nolan M."/>
            <person name="Ohm R."/>
            <person name="Pangilinan J."/>
            <person name="Park H.-J."/>
            <person name="Ramirez L."/>
            <person name="Alfaro M."/>
            <person name="Sun H."/>
            <person name="Tritt A."/>
            <person name="Yoshinaga Y."/>
            <person name="Zwiers L.-H."/>
            <person name="Turgeon B."/>
            <person name="Goodwin S."/>
            <person name="Spatafora J."/>
            <person name="Crous P."/>
            <person name="Grigoriev I."/>
        </authorList>
    </citation>
    <scope>NUCLEOTIDE SEQUENCE</scope>
    <source>
        <strain evidence="2">ATCC 36951</strain>
    </source>
</reference>
<feature type="region of interest" description="Disordered" evidence="1">
    <location>
        <begin position="60"/>
        <end position="90"/>
    </location>
</feature>
<keyword evidence="3" id="KW-1185">Reference proteome</keyword>
<sequence>MSQDNGHIVAHGKNSPVNKRNNNREARIELPFHMRNRFLQETSHLPLKVFRHLESYIKPTSPPTTSLAKKKPVTSNPPPATSTTINMELRPDLYAEAEILKADHEHDPQRESSSAAASRAQSNAKHSSSPSSKYSSDLVQSPVTDPDDAPGPRPEPFVYKANPTAAICRLHEFSYSSQYTRPASELLQEILEVRYPLEREGDDEERALLGGVRSRSSSRERSSGWWRKLTGALWAD</sequence>
<protein>
    <submittedName>
        <fullName evidence="2">Uncharacterized protein</fullName>
    </submittedName>
</protein>
<proteinExistence type="predicted"/>
<evidence type="ECO:0000256" key="1">
    <source>
        <dbReference type="SAM" id="MobiDB-lite"/>
    </source>
</evidence>
<name>A0A6A6C4Q3_ZASCE</name>
<dbReference type="EMBL" id="ML993621">
    <property type="protein sequence ID" value="KAF2161160.1"/>
    <property type="molecule type" value="Genomic_DNA"/>
</dbReference>